<evidence type="ECO:0000256" key="3">
    <source>
        <dbReference type="ARBA" id="ARBA00022723"/>
    </source>
</evidence>
<keyword evidence="3" id="KW-0479">Metal-binding</keyword>
<dbReference type="SUPFAM" id="SSF51905">
    <property type="entry name" value="FAD/NAD(P)-binding domain"/>
    <property type="match status" value="1"/>
</dbReference>
<reference evidence="6 7" key="1">
    <citation type="submission" date="2020-04" db="EMBL/GenBank/DDBJ databases">
        <title>Perkinsus olseni comparative genomics.</title>
        <authorList>
            <person name="Bogema D.R."/>
        </authorList>
    </citation>
    <scope>NUCLEOTIDE SEQUENCE [LARGE SCALE GENOMIC DNA]</scope>
    <source>
        <strain evidence="6">ATCC PRA-31</strain>
    </source>
</reference>
<dbReference type="Gene3D" id="3.50.50.60">
    <property type="entry name" value="FAD/NAD(P)-binding domain"/>
    <property type="match status" value="2"/>
</dbReference>
<evidence type="ECO:0000259" key="5">
    <source>
        <dbReference type="Pfam" id="PF04828"/>
    </source>
</evidence>
<comment type="caution">
    <text evidence="6">The sequence shown here is derived from an EMBL/GenBank/DDBJ whole genome shotgun (WGS) entry which is preliminary data.</text>
</comment>
<comment type="similarity">
    <text evidence="2">Belongs to the carotenoid/retinoid oxidoreductase family.</text>
</comment>
<dbReference type="GO" id="GO:0016846">
    <property type="term" value="F:carbon-sulfur lyase activity"/>
    <property type="evidence" value="ECO:0007669"/>
    <property type="project" value="InterPro"/>
</dbReference>
<dbReference type="Gene3D" id="3.90.1590.10">
    <property type="entry name" value="glutathione-dependent formaldehyde- activating enzyme (gfa)"/>
    <property type="match status" value="1"/>
</dbReference>
<dbReference type="PANTHER" id="PTHR10668">
    <property type="entry name" value="PHYTOENE DEHYDROGENASE"/>
    <property type="match status" value="1"/>
</dbReference>
<evidence type="ECO:0000313" key="7">
    <source>
        <dbReference type="Proteomes" id="UP000572268"/>
    </source>
</evidence>
<organism evidence="6 7">
    <name type="scientific">Perkinsus olseni</name>
    <name type="common">Perkinsus atlanticus</name>
    <dbReference type="NCBI Taxonomy" id="32597"/>
    <lineage>
        <taxon>Eukaryota</taxon>
        <taxon>Sar</taxon>
        <taxon>Alveolata</taxon>
        <taxon>Perkinsozoa</taxon>
        <taxon>Perkinsea</taxon>
        <taxon>Perkinsida</taxon>
        <taxon>Perkinsidae</taxon>
        <taxon>Perkinsus</taxon>
    </lineage>
</organism>
<evidence type="ECO:0000256" key="4">
    <source>
        <dbReference type="ARBA" id="ARBA00022833"/>
    </source>
</evidence>
<dbReference type="AlphaFoldDB" id="A0A7J6LWA6"/>
<sequence length="1266" mass="138851">MNYVCHCSLCRAATSAKSLPTAGFRPEQVTFEGPMKEVYPDGGTNSRIYCGECSEYIAGGAVNTLGMFTLPTSEDADCEYLPTMHIFYENRVEDVEDPLPKWSALPCASNGLMEPSTEPLLWRDVRPLGPSRPPYPQTYTFSQMSDLPPNYETGALTEEKQEARIKSKYAAPRNETPTFMEKEYDVIIIGGGHNGLITAAYLAKEGYDVLVLERRHVVGGAAVTEELFPGYKYSRCSYLAGLLNPEIIKDLDLTREWTGGFKYLLRDPGSVTPTPQSHPIYRGRPLLMWGDHKKTIESIAEFSERDAHVFPLYEQLLKEMREVLEPLMQGCPMRPSDAKSIPEFVNHSLRIMKTLKRLTKHSDAIPDLYELFTAPASQILDRWFETDVLKATLATDAVIGSMASPADCGSAYVLLHHVLGNVNGRQGVWAYVEGGMGRISSAIAERAMQAGAVIMTDAQVSDGPSLMGVSPVQVVQRITHDGTRATGVEMSDGTQLRAKMCVVSNATPWHTFLELLPLNASDRPKSLGDRFTSQIRFTDYSCGAMKINCAVDRLPQIPGVAPEHLQGTVHFETSLGQIEVAAHEARSGIPATRPVVEMTLPSILDSSLVPYNSGHHICQLFVQYAPYDVNPNHGSWADPGFVERFVERVFDVIHEYDPDFANSVLHKDVITPLILEHEFGLHKGNIFHGALQLHQLGYTRPQARTPLDGLYLCGAGAHPGGGVMGTPGKNAAQVAPRTVMPGERYRAPLTTSSLVYGTPATGYRTVATPVQPPAPAPPNTCGPVMYRPVRSYHVKVSAFDQSLNTSGIPMASSSFVSATPAVPPASVALPGVDLVERRNALERGSPNREWLDESLSVPPAIRAALARLAPGGRGNQLTRHILAPVSEGTYSTLGYYDKRRVENNLRRFLEHIEEWWNENEESEVDLGKLFDEYVAATEKALGESQSRSGGGSSSCGVHEPLFRQKLTSLNLWPAGLALGDKQEVFTSIVVPTAKALRGCSKAHRIPTLMTKSQFVERLVDVPFNVPDYPVPADKLTARHLTSGEVATYLAEAVLEADLKEHESADVYYQDTGQVVGVGPSSRHKAVLKDFTACGLVSVEELQALLFAQIAVGREHARNPLRSVTRDGLFPLKIVEGAVMKIIRRTVSLLPEWRTRVPSMAYRRYTRDEEGGRVSSTVVEPEFEPPATMPAQTRCIGDAGPVRMEEYRRYREGRADAGKPVALDWSSWRMPIADSPSKTGIRPADVAAGVECVNLEDSFGGGCEPGK</sequence>
<dbReference type="InterPro" id="IPR036188">
    <property type="entry name" value="FAD/NAD-bd_sf"/>
</dbReference>
<dbReference type="InterPro" id="IPR006913">
    <property type="entry name" value="CENP-V/GFA"/>
</dbReference>
<dbReference type="SUPFAM" id="SSF51316">
    <property type="entry name" value="Mss4-like"/>
    <property type="match status" value="1"/>
</dbReference>
<dbReference type="InterPro" id="IPR011057">
    <property type="entry name" value="Mss4-like_sf"/>
</dbReference>
<evidence type="ECO:0000256" key="2">
    <source>
        <dbReference type="ARBA" id="ARBA00006046"/>
    </source>
</evidence>
<dbReference type="Pfam" id="PF13450">
    <property type="entry name" value="NAD_binding_8"/>
    <property type="match status" value="1"/>
</dbReference>
<protein>
    <submittedName>
        <fullName evidence="6">Pyridine nucleotide-disulfide oxidoreductase domain-containing protein 2</fullName>
    </submittedName>
</protein>
<accession>A0A7J6LWA6</accession>
<dbReference type="GO" id="GO:0046872">
    <property type="term" value="F:metal ion binding"/>
    <property type="evidence" value="ECO:0007669"/>
    <property type="project" value="UniProtKB-KW"/>
</dbReference>
<evidence type="ECO:0000256" key="1">
    <source>
        <dbReference type="ARBA" id="ARBA00005495"/>
    </source>
</evidence>
<dbReference type="EMBL" id="JABANN010000300">
    <property type="protein sequence ID" value="KAF4663081.1"/>
    <property type="molecule type" value="Genomic_DNA"/>
</dbReference>
<gene>
    <name evidence="6" type="primary">PYROXD2</name>
    <name evidence="6" type="ORF">FOL46_005009</name>
</gene>
<comment type="similarity">
    <text evidence="1">Belongs to the Gfa family.</text>
</comment>
<keyword evidence="4" id="KW-0862">Zinc</keyword>
<dbReference type="PANTHER" id="PTHR10668:SF103">
    <property type="entry name" value="PYRIDINE NUCLEOTIDE-DISULFIDE OXIDOREDUCTASE DOMAIN-CONTAINING PROTEIN 2"/>
    <property type="match status" value="1"/>
</dbReference>
<proteinExistence type="inferred from homology"/>
<dbReference type="Pfam" id="PF04828">
    <property type="entry name" value="GFA"/>
    <property type="match status" value="1"/>
</dbReference>
<dbReference type="Proteomes" id="UP000572268">
    <property type="component" value="Unassembled WGS sequence"/>
</dbReference>
<evidence type="ECO:0000313" key="6">
    <source>
        <dbReference type="EMBL" id="KAF4663081.1"/>
    </source>
</evidence>
<feature type="domain" description="CENP-V/GFA" evidence="5">
    <location>
        <begin position="2"/>
        <end position="89"/>
    </location>
</feature>
<name>A0A7J6LWA6_PEROL</name>